<protein>
    <submittedName>
        <fullName evidence="1">Uncharacterized protein</fullName>
    </submittedName>
</protein>
<proteinExistence type="predicted"/>
<name>A0A843TII0_COLES</name>
<keyword evidence="2" id="KW-1185">Reference proteome</keyword>
<sequence length="197" mass="21725">LASYNTLLRCLCERNLKFNSSAIIPEGFSMIAKMKTPGGAPNLRQLQHPAVLARRVNEAGFFRSLIGLLCGVENADTPLEVRLWDEAVEKGILLRCSGDLLILRRQEVFQPTKHVESLDDEGANNANWYPEGADSAANRTIGFSRPNLLKEAVKDEGGGGQARGSWRCAAPFPSPLSASSYREKSCRGSRVWVLFYL</sequence>
<evidence type="ECO:0000313" key="1">
    <source>
        <dbReference type="EMBL" id="MQL68940.1"/>
    </source>
</evidence>
<dbReference type="AlphaFoldDB" id="A0A843TII0"/>
<reference evidence="1" key="1">
    <citation type="submission" date="2017-07" db="EMBL/GenBank/DDBJ databases">
        <title>Taro Niue Genome Assembly and Annotation.</title>
        <authorList>
            <person name="Atibalentja N."/>
            <person name="Keating K."/>
            <person name="Fields C.J."/>
        </authorList>
    </citation>
    <scope>NUCLEOTIDE SEQUENCE</scope>
    <source>
        <strain evidence="1">Niue_2</strain>
        <tissue evidence="1">Leaf</tissue>
    </source>
</reference>
<evidence type="ECO:0000313" key="2">
    <source>
        <dbReference type="Proteomes" id="UP000652761"/>
    </source>
</evidence>
<accession>A0A843TII0</accession>
<organism evidence="1 2">
    <name type="scientific">Colocasia esculenta</name>
    <name type="common">Wild taro</name>
    <name type="synonym">Arum esculentum</name>
    <dbReference type="NCBI Taxonomy" id="4460"/>
    <lineage>
        <taxon>Eukaryota</taxon>
        <taxon>Viridiplantae</taxon>
        <taxon>Streptophyta</taxon>
        <taxon>Embryophyta</taxon>
        <taxon>Tracheophyta</taxon>
        <taxon>Spermatophyta</taxon>
        <taxon>Magnoliopsida</taxon>
        <taxon>Liliopsida</taxon>
        <taxon>Araceae</taxon>
        <taxon>Aroideae</taxon>
        <taxon>Colocasieae</taxon>
        <taxon>Colocasia</taxon>
    </lineage>
</organism>
<feature type="non-terminal residue" evidence="1">
    <location>
        <position position="1"/>
    </location>
</feature>
<comment type="caution">
    <text evidence="1">The sequence shown here is derived from an EMBL/GenBank/DDBJ whole genome shotgun (WGS) entry which is preliminary data.</text>
</comment>
<dbReference type="Proteomes" id="UP000652761">
    <property type="component" value="Unassembled WGS sequence"/>
</dbReference>
<dbReference type="EMBL" id="NMUH01000026">
    <property type="protein sequence ID" value="MQL68940.1"/>
    <property type="molecule type" value="Genomic_DNA"/>
</dbReference>
<gene>
    <name evidence="1" type="ORF">Taro_001232</name>
</gene>